<evidence type="ECO:0000313" key="2">
    <source>
        <dbReference type="EMBL" id="KAH9522456.1"/>
    </source>
</evidence>
<keyword evidence="3" id="KW-1185">Reference proteome</keyword>
<protein>
    <submittedName>
        <fullName evidence="2">Uncharacterized protein</fullName>
    </submittedName>
</protein>
<dbReference type="EMBL" id="ASGP02000002">
    <property type="protein sequence ID" value="KAH9522456.1"/>
    <property type="molecule type" value="Genomic_DNA"/>
</dbReference>
<evidence type="ECO:0000256" key="1">
    <source>
        <dbReference type="SAM" id="Phobius"/>
    </source>
</evidence>
<gene>
    <name evidence="2" type="ORF">DERF_006025</name>
</gene>
<comment type="caution">
    <text evidence="2">The sequence shown here is derived from an EMBL/GenBank/DDBJ whole genome shotgun (WGS) entry which is preliminary data.</text>
</comment>
<dbReference type="Proteomes" id="UP000790347">
    <property type="component" value="Unassembled WGS sequence"/>
</dbReference>
<name>A0A922I842_DERFA</name>
<evidence type="ECO:0000313" key="3">
    <source>
        <dbReference type="Proteomes" id="UP000790347"/>
    </source>
</evidence>
<reference evidence="2" key="2">
    <citation type="journal article" date="2022" name="Res Sq">
        <title>Comparative Genomics Reveals Insights into the Divergent Evolution of Astigmatic Mites and Household Pest Adaptations.</title>
        <authorList>
            <person name="Xiong Q."/>
            <person name="Wan A.T.-Y."/>
            <person name="Liu X.-Y."/>
            <person name="Fung C.S.-H."/>
            <person name="Xiao X."/>
            <person name="Malainual N."/>
            <person name="Hou J."/>
            <person name="Wang L."/>
            <person name="Wang M."/>
            <person name="Yang K."/>
            <person name="Cui Y."/>
            <person name="Leung E."/>
            <person name="Nong W."/>
            <person name="Shin S.-K."/>
            <person name="Au S."/>
            <person name="Jeong K.Y."/>
            <person name="Chew F.T."/>
            <person name="Hui J."/>
            <person name="Leung T.F."/>
            <person name="Tungtrongchitr A."/>
            <person name="Zhong N."/>
            <person name="Liu Z."/>
            <person name="Tsui S."/>
        </authorList>
    </citation>
    <scope>NUCLEOTIDE SEQUENCE</scope>
    <source>
        <strain evidence="2">Derf</strain>
        <tissue evidence="2">Whole organism</tissue>
    </source>
</reference>
<accession>A0A922I842</accession>
<dbReference type="AlphaFoldDB" id="A0A922I842"/>
<keyword evidence="1" id="KW-1133">Transmembrane helix</keyword>
<reference evidence="2" key="1">
    <citation type="submission" date="2013-05" db="EMBL/GenBank/DDBJ databases">
        <authorList>
            <person name="Yim A.K.Y."/>
            <person name="Chan T.F."/>
            <person name="Ji K.M."/>
            <person name="Liu X.Y."/>
            <person name="Zhou J.W."/>
            <person name="Li R.Q."/>
            <person name="Yang K.Y."/>
            <person name="Li J."/>
            <person name="Li M."/>
            <person name="Law P.T.W."/>
            <person name="Wu Y.L."/>
            <person name="Cai Z.L."/>
            <person name="Qin H."/>
            <person name="Bao Y."/>
            <person name="Leung R.K.K."/>
            <person name="Ng P.K.S."/>
            <person name="Zou J."/>
            <person name="Zhong X.J."/>
            <person name="Ran P.X."/>
            <person name="Zhong N.S."/>
            <person name="Liu Z.G."/>
            <person name="Tsui S.K.W."/>
        </authorList>
    </citation>
    <scope>NUCLEOTIDE SEQUENCE</scope>
    <source>
        <strain evidence="2">Derf</strain>
        <tissue evidence="2">Whole organism</tissue>
    </source>
</reference>
<keyword evidence="1" id="KW-0472">Membrane</keyword>
<proteinExistence type="predicted"/>
<sequence>MYQMTFEFLMDNNIVVGSVCVIVLYYRIVGWMYGWMVYTNLISAHILSKQQANNIQQQQWNVNGETES</sequence>
<organism evidence="2 3">
    <name type="scientific">Dermatophagoides farinae</name>
    <name type="common">American house dust mite</name>
    <dbReference type="NCBI Taxonomy" id="6954"/>
    <lineage>
        <taxon>Eukaryota</taxon>
        <taxon>Metazoa</taxon>
        <taxon>Ecdysozoa</taxon>
        <taxon>Arthropoda</taxon>
        <taxon>Chelicerata</taxon>
        <taxon>Arachnida</taxon>
        <taxon>Acari</taxon>
        <taxon>Acariformes</taxon>
        <taxon>Sarcoptiformes</taxon>
        <taxon>Astigmata</taxon>
        <taxon>Psoroptidia</taxon>
        <taxon>Analgoidea</taxon>
        <taxon>Pyroglyphidae</taxon>
        <taxon>Dermatophagoidinae</taxon>
        <taxon>Dermatophagoides</taxon>
    </lineage>
</organism>
<keyword evidence="1" id="KW-0812">Transmembrane</keyword>
<feature type="transmembrane region" description="Helical" evidence="1">
    <location>
        <begin position="12"/>
        <end position="33"/>
    </location>
</feature>